<accession>A0A2S7IS43</accession>
<feature type="signal peptide" evidence="1">
    <location>
        <begin position="1"/>
        <end position="27"/>
    </location>
</feature>
<organism evidence="2 3">
    <name type="scientific">Siphonobacter curvatus</name>
    <dbReference type="NCBI Taxonomy" id="2094562"/>
    <lineage>
        <taxon>Bacteria</taxon>
        <taxon>Pseudomonadati</taxon>
        <taxon>Bacteroidota</taxon>
        <taxon>Cytophagia</taxon>
        <taxon>Cytophagales</taxon>
        <taxon>Cytophagaceae</taxon>
        <taxon>Siphonobacter</taxon>
    </lineage>
</organism>
<reference evidence="3" key="1">
    <citation type="submission" date="2018-02" db="EMBL/GenBank/DDBJ databases">
        <title>Genome sequencing of Solimonas sp. HR-BB.</title>
        <authorList>
            <person name="Lee Y."/>
            <person name="Jeon C.O."/>
        </authorList>
    </citation>
    <scope>NUCLEOTIDE SEQUENCE [LARGE SCALE GENOMIC DNA]</scope>
    <source>
        <strain evidence="3">HR-U</strain>
    </source>
</reference>
<dbReference type="Proteomes" id="UP000239590">
    <property type="component" value="Unassembled WGS sequence"/>
</dbReference>
<sequence length="518" mass="57843">MSIKFRCTKSFCTLGSIFLLTASLAKAQEVNYESISFSREVPATLPALQQDRTYDVRGIITNQVNNAFISKEHADDLKAAFTGNTLVTNFGKLIQVDDQGDLHVIALIQAFKFIGPNPYNAQQSLAQVAVHTTVYDRYGRKVFINPYESSQVAVPASSIDFKNNKRASLALFAQKAITESLVPLQNKIYGYQGKFSTSLAYLDGVKKFPELKELKEEINGLQSTLKKNGIEAYLEQAKPYLSKWQTLANYQGEGNASEVIRAALQNLAVTNLLQGNYKEAMVYVEQYKPIDKSIRQMMGLISYKNSEELESMIRAFTPELQEETASQLAVLSTPEVMDRYKYYLIPKAKIVIESGRNAGTYEGLVKVLRSEPYYQSKEKNGMVELPSTTDLSVCLPSTGNGSETWVWGSTIKSFQDENGKEYLIRKFGSAITGGATYYLLQNTYQSPKLVVYQSLVPGNTEYLMMKKGDEKGVRSTLLNARKNMLEYLSDCPAIGTKYANSQTPINLQEVAEAYTACK</sequence>
<evidence type="ECO:0000256" key="1">
    <source>
        <dbReference type="SAM" id="SignalP"/>
    </source>
</evidence>
<dbReference type="OrthoDB" id="946182at2"/>
<keyword evidence="3" id="KW-1185">Reference proteome</keyword>
<comment type="caution">
    <text evidence="2">The sequence shown here is derived from an EMBL/GenBank/DDBJ whole genome shotgun (WGS) entry which is preliminary data.</text>
</comment>
<evidence type="ECO:0000313" key="3">
    <source>
        <dbReference type="Proteomes" id="UP000239590"/>
    </source>
</evidence>
<proteinExistence type="predicted"/>
<protein>
    <submittedName>
        <fullName evidence="2">Uncharacterized protein</fullName>
    </submittedName>
</protein>
<dbReference type="EMBL" id="PTRA01000001">
    <property type="protein sequence ID" value="PQA60537.1"/>
    <property type="molecule type" value="Genomic_DNA"/>
</dbReference>
<name>A0A2S7IS43_9BACT</name>
<evidence type="ECO:0000313" key="2">
    <source>
        <dbReference type="EMBL" id="PQA60537.1"/>
    </source>
</evidence>
<dbReference type="RefSeq" id="WP_104712927.1">
    <property type="nucleotide sequence ID" value="NZ_PTRA01000001.1"/>
</dbReference>
<gene>
    <name evidence="2" type="ORF">C5O19_13240</name>
</gene>
<keyword evidence="1" id="KW-0732">Signal</keyword>
<dbReference type="AlphaFoldDB" id="A0A2S7IS43"/>
<feature type="chain" id="PRO_5015491000" evidence="1">
    <location>
        <begin position="28"/>
        <end position="518"/>
    </location>
</feature>